<dbReference type="InterPro" id="IPR016205">
    <property type="entry name" value="Glycerol_DH"/>
</dbReference>
<feature type="binding site" evidence="11">
    <location>
        <position position="176"/>
    </location>
    <ligand>
        <name>Zn(2+)</name>
        <dbReference type="ChEBI" id="CHEBI:29105"/>
        <note>catalytic</note>
    </ligand>
</feature>
<comment type="similarity">
    <text evidence="11">Belongs to the glycerol-1-phosphate dehydrogenase family.</text>
</comment>
<evidence type="ECO:0000256" key="5">
    <source>
        <dbReference type="ARBA" id="ARBA00022857"/>
    </source>
</evidence>
<dbReference type="InterPro" id="IPR023002">
    <property type="entry name" value="G1P_dehydrogenase_arc"/>
</dbReference>
<keyword evidence="10 11" id="KW-1208">Phospholipid metabolism</keyword>
<evidence type="ECO:0000313" key="15">
    <source>
        <dbReference type="EMBL" id="UXD21703.1"/>
    </source>
</evidence>
<keyword evidence="5 11" id="KW-0521">NADP</keyword>
<dbReference type="GO" id="GO:0006650">
    <property type="term" value="P:glycerophospholipid metabolic process"/>
    <property type="evidence" value="ECO:0007669"/>
    <property type="project" value="UniProtKB-UniRule"/>
</dbReference>
<dbReference type="Proteomes" id="UP001063698">
    <property type="component" value="Chromosome"/>
</dbReference>
<dbReference type="GO" id="GO:0008654">
    <property type="term" value="P:phospholipid biosynthetic process"/>
    <property type="evidence" value="ECO:0007669"/>
    <property type="project" value="UniProtKB-KW"/>
</dbReference>
<evidence type="ECO:0000256" key="4">
    <source>
        <dbReference type="ARBA" id="ARBA00022833"/>
    </source>
</evidence>
<evidence type="ECO:0000256" key="12">
    <source>
        <dbReference type="PIRSR" id="PIRSR000112-1"/>
    </source>
</evidence>
<dbReference type="KEGG" id="ipc:IPA_07015"/>
<dbReference type="GO" id="GO:0050492">
    <property type="term" value="F:glycerol-1-phosphate dehydrogenase [NAD(P)+] activity"/>
    <property type="evidence" value="ECO:0007669"/>
    <property type="project" value="UniProtKB-UniRule"/>
</dbReference>
<feature type="binding site" evidence="12">
    <location>
        <position position="256"/>
    </location>
    <ligand>
        <name>glycerol</name>
        <dbReference type="ChEBI" id="CHEBI:17754"/>
    </ligand>
</feature>
<evidence type="ECO:0000256" key="10">
    <source>
        <dbReference type="ARBA" id="ARBA00023264"/>
    </source>
</evidence>
<comment type="cofactor">
    <cofactor evidence="11 12">
        <name>Zn(2+)</name>
        <dbReference type="ChEBI" id="CHEBI:29105"/>
    </cofactor>
    <text evidence="11 12">Binds 1 zinc ion per subunit.</text>
</comment>
<feature type="binding site" evidence="11">
    <location>
        <position position="256"/>
    </location>
    <ligand>
        <name>Zn(2+)</name>
        <dbReference type="ChEBI" id="CHEBI:29105"/>
        <note>catalytic</note>
    </ligand>
</feature>
<feature type="binding site" evidence="12">
    <location>
        <position position="176"/>
    </location>
    <ligand>
        <name>glycerol</name>
        <dbReference type="ChEBI" id="CHEBI:17754"/>
    </ligand>
</feature>
<keyword evidence="6 11" id="KW-0560">Oxidoreductase</keyword>
<dbReference type="Gene3D" id="1.20.1090.10">
    <property type="entry name" value="Dehydroquinate synthase-like - alpha domain"/>
    <property type="match status" value="1"/>
</dbReference>
<evidence type="ECO:0000313" key="16">
    <source>
        <dbReference type="Proteomes" id="UP001063698"/>
    </source>
</evidence>
<dbReference type="PANTHER" id="PTHR43616:SF5">
    <property type="entry name" value="GLYCEROL DEHYDROGENASE 1"/>
    <property type="match status" value="1"/>
</dbReference>
<dbReference type="NCBIfam" id="NF002022">
    <property type="entry name" value="PRK00843.1"/>
    <property type="match status" value="1"/>
</dbReference>
<comment type="pathway">
    <text evidence="11">Membrane lipid metabolism; glycerophospholipid metabolism.</text>
</comment>
<evidence type="ECO:0000256" key="9">
    <source>
        <dbReference type="ARBA" id="ARBA00023209"/>
    </source>
</evidence>
<evidence type="ECO:0000256" key="7">
    <source>
        <dbReference type="ARBA" id="ARBA00023027"/>
    </source>
</evidence>
<reference evidence="15" key="1">
    <citation type="submission" date="2013-11" db="EMBL/GenBank/DDBJ databases">
        <title>Comparative genomics of Ignicoccus.</title>
        <authorList>
            <person name="Podar M."/>
        </authorList>
    </citation>
    <scope>NUCLEOTIDE SEQUENCE</scope>
    <source>
        <strain evidence="15">DSM 13166</strain>
    </source>
</reference>
<comment type="subunit">
    <text evidence="11">Homodimer.</text>
</comment>
<dbReference type="Gene3D" id="3.40.50.1970">
    <property type="match status" value="1"/>
</dbReference>
<evidence type="ECO:0000256" key="14">
    <source>
        <dbReference type="PIRSR" id="PIRSR000112-3"/>
    </source>
</evidence>
<gene>
    <name evidence="11 15" type="primary">egsA</name>
    <name evidence="15" type="ORF">IPA_07015</name>
</gene>
<feature type="binding site" evidence="11 14">
    <location>
        <begin position="102"/>
        <end position="106"/>
    </location>
    <ligand>
        <name>NAD(+)</name>
        <dbReference type="ChEBI" id="CHEBI:57540"/>
    </ligand>
</feature>
<feature type="binding site" evidence="13">
    <location>
        <position position="129"/>
    </location>
    <ligand>
        <name>glycerol</name>
        <dbReference type="ChEBI" id="CHEBI:17754"/>
    </ligand>
</feature>
<dbReference type="InterPro" id="IPR032837">
    <property type="entry name" value="G1PDH"/>
</dbReference>
<dbReference type="Pfam" id="PF13685">
    <property type="entry name" value="Fe-ADH_2"/>
    <property type="match status" value="1"/>
</dbReference>
<feature type="binding site" evidence="11">
    <location>
        <position position="176"/>
    </location>
    <ligand>
        <name>substrate</name>
    </ligand>
</feature>
<keyword evidence="7 11" id="KW-0520">NAD</keyword>
<accession>A0A977KAX3</accession>
<feature type="binding site" evidence="11 14">
    <location>
        <position position="133"/>
    </location>
    <ligand>
        <name>NAD(+)</name>
        <dbReference type="ChEBI" id="CHEBI:57540"/>
    </ligand>
</feature>
<keyword evidence="1 11" id="KW-0963">Cytoplasm</keyword>
<keyword evidence="9 11" id="KW-0594">Phospholipid biosynthesis</keyword>
<dbReference type="EMBL" id="CP006868">
    <property type="protein sequence ID" value="UXD21703.1"/>
    <property type="molecule type" value="Genomic_DNA"/>
</dbReference>
<comment type="catalytic activity">
    <reaction evidence="11">
        <text>sn-glycerol 1-phosphate + NADP(+) = dihydroxyacetone phosphate + NADPH + H(+)</text>
        <dbReference type="Rhea" id="RHEA:21416"/>
        <dbReference type="ChEBI" id="CHEBI:15378"/>
        <dbReference type="ChEBI" id="CHEBI:57642"/>
        <dbReference type="ChEBI" id="CHEBI:57685"/>
        <dbReference type="ChEBI" id="CHEBI:57783"/>
        <dbReference type="ChEBI" id="CHEBI:58349"/>
        <dbReference type="EC" id="1.1.1.261"/>
    </reaction>
</comment>
<evidence type="ECO:0000256" key="2">
    <source>
        <dbReference type="ARBA" id="ARBA00022516"/>
    </source>
</evidence>
<organism evidence="15 16">
    <name type="scientific">Ignicoccus pacificus DSM 13166</name>
    <dbReference type="NCBI Taxonomy" id="940294"/>
    <lineage>
        <taxon>Archaea</taxon>
        <taxon>Thermoproteota</taxon>
        <taxon>Thermoprotei</taxon>
        <taxon>Desulfurococcales</taxon>
        <taxon>Desulfurococcaceae</taxon>
        <taxon>Ignicoccus</taxon>
    </lineage>
</organism>
<comment type="function">
    <text evidence="11">Catalyzes the NAD(P)H-dependent reduction of dihydroxyacetonephosphate (DHAP or glycerone phosphate) to glycerol 1-phosphate (G1P). The G1P thus generated is used as the glycerophosphate backbone of phospholipids in the cellular membranes of Archaea.</text>
</comment>
<feature type="binding site" evidence="11 14">
    <location>
        <begin position="124"/>
        <end position="127"/>
    </location>
    <ligand>
        <name>NAD(+)</name>
        <dbReference type="ChEBI" id="CHEBI:57540"/>
    </ligand>
</feature>
<dbReference type="SUPFAM" id="SSF56796">
    <property type="entry name" value="Dehydroquinate synthase-like"/>
    <property type="match status" value="1"/>
</dbReference>
<dbReference type="EC" id="1.1.1.261" evidence="11"/>
<comment type="subcellular location">
    <subcellularLocation>
        <location evidence="11">Cytoplasm</location>
    </subcellularLocation>
</comment>
<keyword evidence="8 11" id="KW-0443">Lipid metabolism</keyword>
<dbReference type="HAMAP" id="MF_00497_A">
    <property type="entry name" value="G1P_dehydrogenase_A"/>
    <property type="match status" value="1"/>
</dbReference>
<evidence type="ECO:0000256" key="3">
    <source>
        <dbReference type="ARBA" id="ARBA00022723"/>
    </source>
</evidence>
<dbReference type="PANTHER" id="PTHR43616">
    <property type="entry name" value="GLYCEROL DEHYDROGENASE"/>
    <property type="match status" value="1"/>
</dbReference>
<keyword evidence="4 11" id="KW-0862">Zinc</keyword>
<evidence type="ECO:0000256" key="13">
    <source>
        <dbReference type="PIRSR" id="PIRSR000112-2"/>
    </source>
</evidence>
<evidence type="ECO:0000256" key="11">
    <source>
        <dbReference type="HAMAP-Rule" id="MF_00497"/>
    </source>
</evidence>
<proteinExistence type="inferred from homology"/>
<keyword evidence="3 11" id="KW-0479">Metal-binding</keyword>
<protein>
    <recommendedName>
        <fullName evidence="11">Glycerol-1-phosphate dehydrogenase [NAD(P)+]</fullName>
        <shortName evidence="11">G1P dehydrogenase</shortName>
        <shortName evidence="11">G1PDH</shortName>
        <ecNumber evidence="11">1.1.1.261</ecNumber>
    </recommendedName>
    <alternativeName>
        <fullName evidence="11">Enantiomeric glycerophosphate synthase</fullName>
    </alternativeName>
    <alternativeName>
        <fullName evidence="11">sn-glycerol-1-phosphate dehydrogenase</fullName>
    </alternativeName>
</protein>
<evidence type="ECO:0000256" key="8">
    <source>
        <dbReference type="ARBA" id="ARBA00023098"/>
    </source>
</evidence>
<name>A0A977KAX3_9CREN</name>
<evidence type="ECO:0000256" key="1">
    <source>
        <dbReference type="ARBA" id="ARBA00022490"/>
    </source>
</evidence>
<keyword evidence="16" id="KW-1185">Reference proteome</keyword>
<dbReference type="AlphaFoldDB" id="A0A977KAX3"/>
<feature type="binding site" evidence="11">
    <location>
        <position position="129"/>
    </location>
    <ligand>
        <name>substrate</name>
    </ligand>
</feature>
<feature type="binding site" evidence="11">
    <location>
        <position position="260"/>
    </location>
    <ligand>
        <name>substrate</name>
    </ligand>
</feature>
<dbReference type="GO" id="GO:0046872">
    <property type="term" value="F:metal ion binding"/>
    <property type="evidence" value="ECO:0007669"/>
    <property type="project" value="UniProtKB-KW"/>
</dbReference>
<sequence>MAVTKVRPVHEITLMKKVIVGKGVVKRIPEVLNELGHFKNITVVTGPNVYSKWGKELKDLLEDKGFQINVEIAKDATKDVALEIARASEEFKSDIIIGFGGGKAIDIAKYAAKASGKEVISVPTAASHDGITSPFSSLKGVNGPTSVRAVTPIAVIADTSIIVKAPKRLNLAGVGDILGKFSAVRDWRLAHRLKGEYYGSYAASLALMSAKHVLKYVDVLKRMNEEGVRILVEALISSGVAMCIAGSSRPASGSEHLFSHALDIIANRPALHGEQVAVGSIMMLYLHGTELWKKVRRIMRILGLPTTAKELGVKDEHIIEALLMAHKIRPERYTILGEEGLTREAAERLAKVTGVIDDKGDEEGD</sequence>
<dbReference type="PIRSF" id="PIRSF000112">
    <property type="entry name" value="Glycerol_dehydrogenase"/>
    <property type="match status" value="1"/>
</dbReference>
<dbReference type="GO" id="GO:0005737">
    <property type="term" value="C:cytoplasm"/>
    <property type="evidence" value="ECO:0007669"/>
    <property type="project" value="UniProtKB-SubCell"/>
</dbReference>
<comment type="catalytic activity">
    <reaction evidence="11">
        <text>sn-glycerol 1-phosphate + NAD(+) = dihydroxyacetone phosphate + NADH + H(+)</text>
        <dbReference type="Rhea" id="RHEA:21412"/>
        <dbReference type="ChEBI" id="CHEBI:15378"/>
        <dbReference type="ChEBI" id="CHEBI:57540"/>
        <dbReference type="ChEBI" id="CHEBI:57642"/>
        <dbReference type="ChEBI" id="CHEBI:57685"/>
        <dbReference type="ChEBI" id="CHEBI:57945"/>
        <dbReference type="EC" id="1.1.1.261"/>
    </reaction>
</comment>
<keyword evidence="2 11" id="KW-0444">Lipid biosynthesis</keyword>
<evidence type="ECO:0000256" key="6">
    <source>
        <dbReference type="ARBA" id="ARBA00023002"/>
    </source>
</evidence>
<dbReference type="CDD" id="cd08173">
    <property type="entry name" value="Gro1PDH"/>
    <property type="match status" value="1"/>
</dbReference>
<feature type="binding site" evidence="12">
    <location>
        <position position="272"/>
    </location>
    <ligand>
        <name>glycerol</name>
        <dbReference type="ChEBI" id="CHEBI:17754"/>
    </ligand>
</feature>
<feature type="binding site" evidence="11">
    <location>
        <position position="272"/>
    </location>
    <ligand>
        <name>Zn(2+)</name>
        <dbReference type="ChEBI" id="CHEBI:29105"/>
        <note>catalytic</note>
    </ligand>
</feature>